<protein>
    <recommendedName>
        <fullName evidence="2">N-acetylmuramoyl-L-alanine amidase</fullName>
        <ecNumber evidence="2">3.5.1.28</ecNumber>
    </recommendedName>
</protein>
<gene>
    <name evidence="6" type="ORF">SAMN04488526_1362</name>
</gene>
<dbReference type="Gene3D" id="3.40.80.10">
    <property type="entry name" value="Peptidoglycan recognition protein-like"/>
    <property type="match status" value="1"/>
</dbReference>
<dbReference type="Proteomes" id="UP000199283">
    <property type="component" value="Unassembled WGS sequence"/>
</dbReference>
<dbReference type="GO" id="GO:0071555">
    <property type="term" value="P:cell wall organization"/>
    <property type="evidence" value="ECO:0007669"/>
    <property type="project" value="UniProtKB-KW"/>
</dbReference>
<dbReference type="InterPro" id="IPR051206">
    <property type="entry name" value="NAMLAA_amidase_2"/>
</dbReference>
<dbReference type="CDD" id="cd06583">
    <property type="entry name" value="PGRP"/>
    <property type="match status" value="1"/>
</dbReference>
<evidence type="ECO:0000256" key="4">
    <source>
        <dbReference type="ARBA" id="ARBA00023316"/>
    </source>
</evidence>
<name>A0A1H7JHH5_9RHOB</name>
<dbReference type="EMBL" id="FNZQ01000001">
    <property type="protein sequence ID" value="SEK73844.1"/>
    <property type="molecule type" value="Genomic_DNA"/>
</dbReference>
<evidence type="ECO:0000256" key="1">
    <source>
        <dbReference type="ARBA" id="ARBA00001561"/>
    </source>
</evidence>
<dbReference type="PANTHER" id="PTHR30417">
    <property type="entry name" value="N-ACETYLMURAMOYL-L-ALANINE AMIDASE AMID"/>
    <property type="match status" value="1"/>
</dbReference>
<dbReference type="InterPro" id="IPR036505">
    <property type="entry name" value="Amidase/PGRP_sf"/>
</dbReference>
<sequence length="224" mass="24306">MSPLIIRDCPSPNHGPRKGGVAAPDLILIHYTAMQGGPNPAIKRLCDPETEVSCHYVIGESGDITRLVPDDRRAWHAGAGQWGGSDDVNSRSLGIELSNDGHSPFPAPQMDALEALLHDRMARYGIPPQGVIGHSDCAPGRKIDPGKRFDWQRLARRGLAVWPRSVPADPEAFRRHARTFGYTSSVDNETLLAAFRLRFRPGAQGPLDATDAGLAADLAHRFPA</sequence>
<feature type="domain" description="N-acetylmuramoyl-L-alanine amidase" evidence="5">
    <location>
        <begin position="11"/>
        <end position="146"/>
    </location>
</feature>
<dbReference type="GO" id="GO:0019867">
    <property type="term" value="C:outer membrane"/>
    <property type="evidence" value="ECO:0007669"/>
    <property type="project" value="TreeGrafter"/>
</dbReference>
<dbReference type="GO" id="GO:0009253">
    <property type="term" value="P:peptidoglycan catabolic process"/>
    <property type="evidence" value="ECO:0007669"/>
    <property type="project" value="InterPro"/>
</dbReference>
<evidence type="ECO:0000256" key="3">
    <source>
        <dbReference type="ARBA" id="ARBA00022801"/>
    </source>
</evidence>
<dbReference type="PANTHER" id="PTHR30417:SF1">
    <property type="entry name" value="N-ACETYLMURAMOYL-L-ALANINE AMIDASE AMID"/>
    <property type="match status" value="1"/>
</dbReference>
<dbReference type="AlphaFoldDB" id="A0A1H7JHH5"/>
<evidence type="ECO:0000313" key="7">
    <source>
        <dbReference type="Proteomes" id="UP000199283"/>
    </source>
</evidence>
<keyword evidence="4" id="KW-0961">Cell wall biogenesis/degradation</keyword>
<reference evidence="6 7" key="1">
    <citation type="submission" date="2016-10" db="EMBL/GenBank/DDBJ databases">
        <authorList>
            <person name="de Groot N.N."/>
        </authorList>
    </citation>
    <scope>NUCLEOTIDE SEQUENCE [LARGE SCALE GENOMIC DNA]</scope>
    <source>
        <strain evidence="6 7">DSM 14858</strain>
    </source>
</reference>
<dbReference type="STRING" id="188906.SAMN04488526_1362"/>
<keyword evidence="3" id="KW-0378">Hydrolase</keyword>
<evidence type="ECO:0000313" key="6">
    <source>
        <dbReference type="EMBL" id="SEK73844.1"/>
    </source>
</evidence>
<dbReference type="GO" id="GO:0008745">
    <property type="term" value="F:N-acetylmuramoyl-L-alanine amidase activity"/>
    <property type="evidence" value="ECO:0007669"/>
    <property type="project" value="UniProtKB-EC"/>
</dbReference>
<dbReference type="InterPro" id="IPR002502">
    <property type="entry name" value="Amidase_domain"/>
</dbReference>
<evidence type="ECO:0000259" key="5">
    <source>
        <dbReference type="SMART" id="SM00644"/>
    </source>
</evidence>
<dbReference type="SUPFAM" id="SSF55846">
    <property type="entry name" value="N-acetylmuramoyl-L-alanine amidase-like"/>
    <property type="match status" value="1"/>
</dbReference>
<evidence type="ECO:0000256" key="2">
    <source>
        <dbReference type="ARBA" id="ARBA00011901"/>
    </source>
</evidence>
<dbReference type="GO" id="GO:0009254">
    <property type="term" value="P:peptidoglycan turnover"/>
    <property type="evidence" value="ECO:0007669"/>
    <property type="project" value="TreeGrafter"/>
</dbReference>
<dbReference type="SMART" id="SM00644">
    <property type="entry name" value="Ami_2"/>
    <property type="match status" value="1"/>
</dbReference>
<proteinExistence type="predicted"/>
<organism evidence="6 7">
    <name type="scientific">Jannaschia helgolandensis</name>
    <dbReference type="NCBI Taxonomy" id="188906"/>
    <lineage>
        <taxon>Bacteria</taxon>
        <taxon>Pseudomonadati</taxon>
        <taxon>Pseudomonadota</taxon>
        <taxon>Alphaproteobacteria</taxon>
        <taxon>Rhodobacterales</taxon>
        <taxon>Roseobacteraceae</taxon>
        <taxon>Jannaschia</taxon>
    </lineage>
</organism>
<accession>A0A1H7JHH5</accession>
<dbReference type="Pfam" id="PF01510">
    <property type="entry name" value="Amidase_2"/>
    <property type="match status" value="1"/>
</dbReference>
<keyword evidence="7" id="KW-1185">Reference proteome</keyword>
<comment type="catalytic activity">
    <reaction evidence="1">
        <text>Hydrolyzes the link between N-acetylmuramoyl residues and L-amino acid residues in certain cell-wall glycopeptides.</text>
        <dbReference type="EC" id="3.5.1.28"/>
    </reaction>
</comment>
<dbReference type="EC" id="3.5.1.28" evidence="2"/>